<feature type="region of interest" description="Disordered" evidence="17">
    <location>
        <begin position="1"/>
        <end position="21"/>
    </location>
</feature>
<dbReference type="GO" id="GO:0005524">
    <property type="term" value="F:ATP binding"/>
    <property type="evidence" value="ECO:0007669"/>
    <property type="project" value="UniProtKB-UniRule"/>
</dbReference>
<dbReference type="GO" id="GO:0008353">
    <property type="term" value="F:RNA polymerase II CTD heptapeptide repeat kinase activity"/>
    <property type="evidence" value="ECO:0007669"/>
    <property type="project" value="UniProtKB-EC"/>
</dbReference>
<dbReference type="EC" id="2.7.11.23" evidence="3"/>
<feature type="compositionally biased region" description="Basic residues" evidence="17">
    <location>
        <begin position="557"/>
        <end position="569"/>
    </location>
</feature>
<keyword evidence="20" id="KW-1185">Reference proteome</keyword>
<evidence type="ECO:0000256" key="5">
    <source>
        <dbReference type="ARBA" id="ARBA00022527"/>
    </source>
</evidence>
<evidence type="ECO:0000256" key="16">
    <source>
        <dbReference type="PROSITE-ProRule" id="PRU10141"/>
    </source>
</evidence>
<feature type="region of interest" description="Disordered" evidence="17">
    <location>
        <begin position="37"/>
        <end position="141"/>
    </location>
</feature>
<keyword evidence="5" id="KW-0723">Serine/threonine-protein kinase</keyword>
<organism evidence="19 20">
    <name type="scientific">Caenorhabditis angaria</name>
    <dbReference type="NCBI Taxonomy" id="860376"/>
    <lineage>
        <taxon>Eukaryota</taxon>
        <taxon>Metazoa</taxon>
        <taxon>Ecdysozoa</taxon>
        <taxon>Nematoda</taxon>
        <taxon>Chromadorea</taxon>
        <taxon>Rhabditida</taxon>
        <taxon>Rhabditina</taxon>
        <taxon>Rhabditomorpha</taxon>
        <taxon>Rhabditoidea</taxon>
        <taxon>Rhabditidae</taxon>
        <taxon>Peloderinae</taxon>
        <taxon>Caenorhabditis</taxon>
    </lineage>
</organism>
<dbReference type="InterPro" id="IPR011009">
    <property type="entry name" value="Kinase-like_dom_sf"/>
</dbReference>
<evidence type="ECO:0000259" key="18">
    <source>
        <dbReference type="PROSITE" id="PS50011"/>
    </source>
</evidence>
<dbReference type="GO" id="GO:0008024">
    <property type="term" value="C:cyclin/CDK positive transcription elongation factor complex"/>
    <property type="evidence" value="ECO:0007669"/>
    <property type="project" value="TreeGrafter"/>
</dbReference>
<evidence type="ECO:0000256" key="6">
    <source>
        <dbReference type="ARBA" id="ARBA00022679"/>
    </source>
</evidence>
<dbReference type="OrthoDB" id="28397at2759"/>
<dbReference type="FunFam" id="3.30.200.20:FF:000074">
    <property type="entry name" value="cyclin-dependent kinase 12 isoform X2"/>
    <property type="match status" value="1"/>
</dbReference>
<feature type="compositionally biased region" description="Pro residues" evidence="17">
    <location>
        <begin position="39"/>
        <end position="48"/>
    </location>
</feature>
<dbReference type="Gene3D" id="1.10.510.10">
    <property type="entry name" value="Transferase(Phosphotransferase) domain 1"/>
    <property type="match status" value="1"/>
</dbReference>
<evidence type="ECO:0000256" key="2">
    <source>
        <dbReference type="ARBA" id="ARBA00006485"/>
    </source>
</evidence>
<keyword evidence="7 16" id="KW-0547">Nucleotide-binding</keyword>
<dbReference type="Proteomes" id="UP001152747">
    <property type="component" value="Unassembled WGS sequence"/>
</dbReference>
<comment type="catalytic activity">
    <reaction evidence="15">
        <text>[DNA-directed RNA polymerase] + ATP = phospho-[DNA-directed RNA polymerase] + ADP + H(+)</text>
        <dbReference type="Rhea" id="RHEA:10216"/>
        <dbReference type="Rhea" id="RHEA-COMP:11321"/>
        <dbReference type="Rhea" id="RHEA-COMP:11322"/>
        <dbReference type="ChEBI" id="CHEBI:15378"/>
        <dbReference type="ChEBI" id="CHEBI:30616"/>
        <dbReference type="ChEBI" id="CHEBI:43176"/>
        <dbReference type="ChEBI" id="CHEBI:68546"/>
        <dbReference type="ChEBI" id="CHEBI:456216"/>
        <dbReference type="EC" id="2.7.11.23"/>
    </reaction>
</comment>
<comment type="similarity">
    <text evidence="2">Belongs to the protein kinase superfamily. CMGC Ser/Thr protein kinase family. CDC2/CDKX subfamily.</text>
</comment>
<dbReference type="GO" id="GO:0004693">
    <property type="term" value="F:cyclin-dependent protein serine/threonine kinase activity"/>
    <property type="evidence" value="ECO:0007669"/>
    <property type="project" value="UniProtKB-EC"/>
</dbReference>
<dbReference type="AlphaFoldDB" id="A0A9P1IF74"/>
<feature type="compositionally biased region" description="Low complexity" evidence="17">
    <location>
        <begin position="49"/>
        <end position="64"/>
    </location>
</feature>
<evidence type="ECO:0000313" key="19">
    <source>
        <dbReference type="EMBL" id="CAI5443945.1"/>
    </source>
</evidence>
<keyword evidence="8" id="KW-0418">Kinase</keyword>
<evidence type="ECO:0000256" key="4">
    <source>
        <dbReference type="ARBA" id="ARBA00012425"/>
    </source>
</evidence>
<dbReference type="FunFam" id="1.10.510.10:FF:000415">
    <property type="entry name" value="CMGC/CDK/CRK7 protein kinase, variant"/>
    <property type="match status" value="1"/>
</dbReference>
<dbReference type="PROSITE" id="PS00108">
    <property type="entry name" value="PROTEIN_KINASE_ST"/>
    <property type="match status" value="1"/>
</dbReference>
<gene>
    <name evidence="19" type="ORF">CAMP_LOCUS6582</name>
</gene>
<dbReference type="PANTHER" id="PTHR24056">
    <property type="entry name" value="CELL DIVISION PROTEIN KINASE"/>
    <property type="match status" value="1"/>
</dbReference>
<dbReference type="Pfam" id="PF00069">
    <property type="entry name" value="Pkinase"/>
    <property type="match status" value="1"/>
</dbReference>
<comment type="subcellular location">
    <subcellularLocation>
        <location evidence="1">Nucleus</location>
    </subcellularLocation>
</comment>
<comment type="caution">
    <text evidence="19">The sequence shown here is derived from an EMBL/GenBank/DDBJ whole genome shotgun (WGS) entry which is preliminary data.</text>
</comment>
<proteinExistence type="inferred from homology"/>
<evidence type="ECO:0000256" key="10">
    <source>
        <dbReference type="ARBA" id="ARBA00023242"/>
    </source>
</evidence>
<feature type="compositionally biased region" description="Low complexity" evidence="17">
    <location>
        <begin position="535"/>
        <end position="553"/>
    </location>
</feature>
<comment type="catalytic activity">
    <reaction evidence="14">
        <text>L-seryl-[protein] + ATP = O-phospho-L-seryl-[protein] + ADP + H(+)</text>
        <dbReference type="Rhea" id="RHEA:17989"/>
        <dbReference type="Rhea" id="RHEA-COMP:9863"/>
        <dbReference type="Rhea" id="RHEA-COMP:11604"/>
        <dbReference type="ChEBI" id="CHEBI:15378"/>
        <dbReference type="ChEBI" id="CHEBI:29999"/>
        <dbReference type="ChEBI" id="CHEBI:30616"/>
        <dbReference type="ChEBI" id="CHEBI:83421"/>
        <dbReference type="ChEBI" id="CHEBI:456216"/>
        <dbReference type="EC" id="2.7.11.22"/>
    </reaction>
</comment>
<keyword evidence="10" id="KW-0539">Nucleus</keyword>
<evidence type="ECO:0000256" key="13">
    <source>
        <dbReference type="ARBA" id="ARBA00047811"/>
    </source>
</evidence>
<evidence type="ECO:0000256" key="9">
    <source>
        <dbReference type="ARBA" id="ARBA00022840"/>
    </source>
</evidence>
<protein>
    <recommendedName>
        <fullName evidence="11">Cyclin-dependent kinase 12</fullName>
        <ecNumber evidence="4">2.7.11.22</ecNumber>
        <ecNumber evidence="3">2.7.11.23</ecNumber>
    </recommendedName>
    <alternativeName>
        <fullName evidence="12">Cell division protein kinase 12</fullName>
    </alternativeName>
</protein>
<dbReference type="EMBL" id="CANHGI010000003">
    <property type="protein sequence ID" value="CAI5443945.1"/>
    <property type="molecule type" value="Genomic_DNA"/>
</dbReference>
<evidence type="ECO:0000256" key="17">
    <source>
        <dbReference type="SAM" id="MobiDB-lite"/>
    </source>
</evidence>
<dbReference type="InterPro" id="IPR050108">
    <property type="entry name" value="CDK"/>
</dbReference>
<evidence type="ECO:0000256" key="8">
    <source>
        <dbReference type="ARBA" id="ARBA00022777"/>
    </source>
</evidence>
<dbReference type="GO" id="GO:0030332">
    <property type="term" value="F:cyclin binding"/>
    <property type="evidence" value="ECO:0007669"/>
    <property type="project" value="TreeGrafter"/>
</dbReference>
<evidence type="ECO:0000256" key="12">
    <source>
        <dbReference type="ARBA" id="ARBA00041920"/>
    </source>
</evidence>
<dbReference type="SMART" id="SM00220">
    <property type="entry name" value="S_TKc"/>
    <property type="match status" value="1"/>
</dbReference>
<dbReference type="SUPFAM" id="SSF56112">
    <property type="entry name" value="Protein kinase-like (PK-like)"/>
    <property type="match status" value="1"/>
</dbReference>
<dbReference type="EC" id="2.7.11.22" evidence="4"/>
<dbReference type="PROSITE" id="PS50011">
    <property type="entry name" value="PROTEIN_KINASE_DOM"/>
    <property type="match status" value="1"/>
</dbReference>
<feature type="binding site" evidence="16">
    <location>
        <position position="207"/>
    </location>
    <ligand>
        <name>ATP</name>
        <dbReference type="ChEBI" id="CHEBI:30616"/>
    </ligand>
</feature>
<dbReference type="GO" id="GO:0032968">
    <property type="term" value="P:positive regulation of transcription elongation by RNA polymerase II"/>
    <property type="evidence" value="ECO:0007669"/>
    <property type="project" value="TreeGrafter"/>
</dbReference>
<feature type="compositionally biased region" description="Pro residues" evidence="17">
    <location>
        <begin position="77"/>
        <end position="91"/>
    </location>
</feature>
<name>A0A9P1IF74_9PELO</name>
<feature type="compositionally biased region" description="Pro residues" evidence="17">
    <location>
        <begin position="110"/>
        <end position="122"/>
    </location>
</feature>
<evidence type="ECO:0000313" key="20">
    <source>
        <dbReference type="Proteomes" id="UP001152747"/>
    </source>
</evidence>
<sequence length="569" mass="63856">MVDGAAHSNGTSLNIPTPLPPPPTYYHAPVPQFPTMVFRPPPVPPPMPSSNVFDPSPPSSSSSSRHQPAAPDMFSVLPPPQPPAHFPPPPTSTNNQENLHHRPSTSAPGKVPPPPGHAPPPTSSSHSKRSSKMMGNLPLPHVESRRIASKPVVMNRRGVRRRVEPGQEEWGTKLLSDYSMLDQIGEGTYGQVYKAVNKTTGEQVALKRVRLENEKEGFPITAVREIKILRQLNHKNIVRLIDIVSDNASVQELSKSRTVNFYLVFEYVDHDLMGLLESRDLIEFSREQICGLFKQLLEGLAYCHKAGFLHRDIKCSNILVNNRGELKVADLGLARLWHEGIERPYTNRVITLWYRPPELLLGEECYGPEIDVWSVGCMLGELFTRKPLFIGNNEIVQLDLISKVCGTPNTDVWPDVVKLKGYDVIKAKRVYPRRIREDFESIMPSSAIDLLDQLLVLDPKKRLTAREALMHPWIRSLENQKVAPLRLPKHQDCHEMWSKKQKKNHRVMNNTTTGGSGGGSGSYSMKAMPRHSNGSSTTTSNQHRTSSSSSSHQNPPPHHHHQQHHQSHR</sequence>
<dbReference type="PRINTS" id="PR01217">
    <property type="entry name" value="PRICHEXTENSN"/>
</dbReference>
<evidence type="ECO:0000256" key="11">
    <source>
        <dbReference type="ARBA" id="ARBA00040213"/>
    </source>
</evidence>
<reference evidence="19" key="1">
    <citation type="submission" date="2022-11" db="EMBL/GenBank/DDBJ databases">
        <authorList>
            <person name="Kikuchi T."/>
        </authorList>
    </citation>
    <scope>NUCLEOTIDE SEQUENCE</scope>
    <source>
        <strain evidence="19">PS1010</strain>
    </source>
</reference>
<feature type="region of interest" description="Disordered" evidence="17">
    <location>
        <begin position="494"/>
        <end position="569"/>
    </location>
</feature>
<feature type="domain" description="Protein kinase" evidence="18">
    <location>
        <begin position="178"/>
        <end position="474"/>
    </location>
</feature>
<dbReference type="InterPro" id="IPR017441">
    <property type="entry name" value="Protein_kinase_ATP_BS"/>
</dbReference>
<evidence type="ECO:0000256" key="14">
    <source>
        <dbReference type="ARBA" id="ARBA00048367"/>
    </source>
</evidence>
<evidence type="ECO:0000256" key="15">
    <source>
        <dbReference type="ARBA" id="ARBA00049280"/>
    </source>
</evidence>
<evidence type="ECO:0000256" key="7">
    <source>
        <dbReference type="ARBA" id="ARBA00022741"/>
    </source>
</evidence>
<evidence type="ECO:0000256" key="3">
    <source>
        <dbReference type="ARBA" id="ARBA00012409"/>
    </source>
</evidence>
<keyword evidence="6" id="KW-0808">Transferase</keyword>
<keyword evidence="9 16" id="KW-0067">ATP-binding</keyword>
<dbReference type="InterPro" id="IPR008271">
    <property type="entry name" value="Ser/Thr_kinase_AS"/>
</dbReference>
<dbReference type="InterPro" id="IPR000719">
    <property type="entry name" value="Prot_kinase_dom"/>
</dbReference>
<dbReference type="PROSITE" id="PS00107">
    <property type="entry name" value="PROTEIN_KINASE_ATP"/>
    <property type="match status" value="1"/>
</dbReference>
<accession>A0A9P1IF74</accession>
<dbReference type="Gene3D" id="3.30.200.20">
    <property type="entry name" value="Phosphorylase Kinase, domain 1"/>
    <property type="match status" value="1"/>
</dbReference>
<evidence type="ECO:0000256" key="1">
    <source>
        <dbReference type="ARBA" id="ARBA00004123"/>
    </source>
</evidence>
<dbReference type="PANTHER" id="PTHR24056:SF546">
    <property type="entry name" value="CYCLIN-DEPENDENT KINASE 12"/>
    <property type="match status" value="1"/>
</dbReference>
<comment type="catalytic activity">
    <reaction evidence="13">
        <text>L-threonyl-[protein] + ATP = O-phospho-L-threonyl-[protein] + ADP + H(+)</text>
        <dbReference type="Rhea" id="RHEA:46608"/>
        <dbReference type="Rhea" id="RHEA-COMP:11060"/>
        <dbReference type="Rhea" id="RHEA-COMP:11605"/>
        <dbReference type="ChEBI" id="CHEBI:15378"/>
        <dbReference type="ChEBI" id="CHEBI:30013"/>
        <dbReference type="ChEBI" id="CHEBI:30616"/>
        <dbReference type="ChEBI" id="CHEBI:61977"/>
        <dbReference type="ChEBI" id="CHEBI:456216"/>
        <dbReference type="EC" id="2.7.11.22"/>
    </reaction>
</comment>